<dbReference type="AlphaFoldDB" id="A0A1D7TZH9"/>
<dbReference type="InterPro" id="IPR051531">
    <property type="entry name" value="N-acetyltransferase"/>
</dbReference>
<evidence type="ECO:0000313" key="2">
    <source>
        <dbReference type="EMBL" id="AOO80532.1"/>
    </source>
</evidence>
<dbReference type="PROSITE" id="PS51186">
    <property type="entry name" value="GNAT"/>
    <property type="match status" value="1"/>
</dbReference>
<evidence type="ECO:0000259" key="1">
    <source>
        <dbReference type="PROSITE" id="PS51186"/>
    </source>
</evidence>
<gene>
    <name evidence="2" type="ORF">BHK69_08720</name>
</gene>
<dbReference type="KEGG" id="bvv:BHK69_08720"/>
<reference evidence="2 3" key="1">
    <citation type="journal article" date="2015" name="Antonie Van Leeuwenhoek">
        <title>Bosea vaviloviae sp. nov., a new species of slow-growing rhizobia isolated from nodules of the relict species Vavilovia formosa (Stev.) Fed.</title>
        <authorList>
            <person name="Safronova V.I."/>
            <person name="Kuznetsova I.G."/>
            <person name="Sazanova A.L."/>
            <person name="Kimeklis A.K."/>
            <person name="Belimov A.A."/>
            <person name="Andronov E.E."/>
            <person name="Pinaev A.G."/>
            <person name="Chizhevskaya E.P."/>
            <person name="Pukhaev A.R."/>
            <person name="Popov K.P."/>
            <person name="Willems A."/>
            <person name="Tikhonovich I.A."/>
        </authorList>
    </citation>
    <scope>NUCLEOTIDE SEQUENCE [LARGE SCALE GENOMIC DNA]</scope>
    <source>
        <strain evidence="2 3">Vaf18</strain>
    </source>
</reference>
<dbReference type="STRING" id="1526658.BHK69_08720"/>
<dbReference type="PANTHER" id="PTHR43792">
    <property type="entry name" value="GNAT FAMILY, PUTATIVE (AFU_ORTHOLOGUE AFUA_3G00765)-RELATED-RELATED"/>
    <property type="match status" value="1"/>
</dbReference>
<keyword evidence="3" id="KW-1185">Reference proteome</keyword>
<keyword evidence="2" id="KW-0808">Transferase</keyword>
<accession>A0A1D7TZH9</accession>
<dbReference type="GO" id="GO:0016747">
    <property type="term" value="F:acyltransferase activity, transferring groups other than amino-acyl groups"/>
    <property type="evidence" value="ECO:0007669"/>
    <property type="project" value="InterPro"/>
</dbReference>
<organism evidence="2 3">
    <name type="scientific">Bosea vaviloviae</name>
    <dbReference type="NCBI Taxonomy" id="1526658"/>
    <lineage>
        <taxon>Bacteria</taxon>
        <taxon>Pseudomonadati</taxon>
        <taxon>Pseudomonadota</taxon>
        <taxon>Alphaproteobacteria</taxon>
        <taxon>Hyphomicrobiales</taxon>
        <taxon>Boseaceae</taxon>
        <taxon>Bosea</taxon>
    </lineage>
</organism>
<dbReference type="Gene3D" id="3.40.630.30">
    <property type="match status" value="1"/>
</dbReference>
<dbReference type="PANTHER" id="PTHR43792:SF16">
    <property type="entry name" value="N-ACETYLTRANSFERASE DOMAIN-CONTAINING PROTEIN"/>
    <property type="match status" value="1"/>
</dbReference>
<dbReference type="SUPFAM" id="SSF55729">
    <property type="entry name" value="Acyl-CoA N-acyltransferases (Nat)"/>
    <property type="match status" value="1"/>
</dbReference>
<dbReference type="Proteomes" id="UP000094969">
    <property type="component" value="Chromosome"/>
</dbReference>
<dbReference type="RefSeq" id="WP_069689750.1">
    <property type="nucleotide sequence ID" value="NZ_CP017147.1"/>
</dbReference>
<dbReference type="InterPro" id="IPR000182">
    <property type="entry name" value="GNAT_dom"/>
</dbReference>
<evidence type="ECO:0000313" key="3">
    <source>
        <dbReference type="Proteomes" id="UP000094969"/>
    </source>
</evidence>
<dbReference type="EMBL" id="CP017147">
    <property type="protein sequence ID" value="AOO80532.1"/>
    <property type="molecule type" value="Genomic_DNA"/>
</dbReference>
<feature type="domain" description="N-acetyltransferase" evidence="1">
    <location>
        <begin position="7"/>
        <end position="168"/>
    </location>
</feature>
<sequence>MIETERLLLRPPVLDDFEASYALLSDPAVMSFIGGPLSREESWHRLLRYAGHWSLLGYGLFVIIEKESGRLLGQTGLADFHRGLGEVFDPYPEAAWITATAAHGRGIAAEAVGAAHAWFDANRPQTRTVCIINPNNTASVRLAGKLGYAPFGQASYKSAEVTMFERIRL</sequence>
<dbReference type="InterPro" id="IPR016181">
    <property type="entry name" value="Acyl_CoA_acyltransferase"/>
</dbReference>
<proteinExistence type="predicted"/>
<protein>
    <submittedName>
        <fullName evidence="2">GNAT family N-acetyltransferase</fullName>
    </submittedName>
</protein>
<dbReference type="OrthoDB" id="6293260at2"/>
<dbReference type="Pfam" id="PF13302">
    <property type="entry name" value="Acetyltransf_3"/>
    <property type="match status" value="1"/>
</dbReference>
<name>A0A1D7TZH9_9HYPH</name>